<protein>
    <submittedName>
        <fullName evidence="3">Uncharacterized protein</fullName>
    </submittedName>
</protein>
<dbReference type="AlphaFoldDB" id="A0A832PNK3"/>
<accession>A0A832PNK3</accession>
<keyword evidence="2" id="KW-0732">Signal</keyword>
<dbReference type="Proteomes" id="UP000580830">
    <property type="component" value="Unassembled WGS sequence"/>
</dbReference>
<evidence type="ECO:0000313" key="4">
    <source>
        <dbReference type="Proteomes" id="UP000580830"/>
    </source>
</evidence>
<organism evidence="3 4">
    <name type="scientific">Paracoccus solventivorans</name>
    <dbReference type="NCBI Taxonomy" id="53463"/>
    <lineage>
        <taxon>Bacteria</taxon>
        <taxon>Pseudomonadati</taxon>
        <taxon>Pseudomonadota</taxon>
        <taxon>Alphaproteobacteria</taxon>
        <taxon>Rhodobacterales</taxon>
        <taxon>Paracoccaceae</taxon>
        <taxon>Paracoccus</taxon>
    </lineage>
</organism>
<feature type="region of interest" description="Disordered" evidence="1">
    <location>
        <begin position="114"/>
        <end position="151"/>
    </location>
</feature>
<proteinExistence type="predicted"/>
<dbReference type="RefSeq" id="WP_303731002.1">
    <property type="nucleotide sequence ID" value="NZ_DULP01000205.1"/>
</dbReference>
<evidence type="ECO:0000313" key="3">
    <source>
        <dbReference type="EMBL" id="HHW35018.1"/>
    </source>
</evidence>
<gene>
    <name evidence="3" type="ORF">GXX24_12905</name>
</gene>
<feature type="compositionally biased region" description="Pro residues" evidence="1">
    <location>
        <begin position="119"/>
        <end position="141"/>
    </location>
</feature>
<dbReference type="Pfam" id="PF20107">
    <property type="entry name" value="DUF6497"/>
    <property type="match status" value="2"/>
</dbReference>
<feature type="signal peptide" evidence="2">
    <location>
        <begin position="1"/>
        <end position="18"/>
    </location>
</feature>
<evidence type="ECO:0000256" key="1">
    <source>
        <dbReference type="SAM" id="MobiDB-lite"/>
    </source>
</evidence>
<sequence length="239" mass="25643">MSVLSAVLLFASTLAGLASETAQPLIPVPSGAEVWLQEELSDRIPGLGLVQRYRFVMPSLAARVPPVDEMTFDDVVPPDMLDEHLEAPLTPEEQAELDELLGGFSIEAVPEVDQGETLPPEPEAAPLPSELSPPDPGPDPAPGDAGTDMAAEPDWIDDESALPAAPDILMQDPIHRDIVWLCENFVLPRIAHLEQLPAQVVISLASAPGPFGSFDPDIVQIFEGFSIPASRSHCVWEPL</sequence>
<dbReference type="InterPro" id="IPR045467">
    <property type="entry name" value="DUF6497"/>
</dbReference>
<dbReference type="EMBL" id="DULP01000205">
    <property type="protein sequence ID" value="HHW35018.1"/>
    <property type="molecule type" value="Genomic_DNA"/>
</dbReference>
<reference evidence="3 4" key="1">
    <citation type="journal article" date="2020" name="Biotechnol. Biofuels">
        <title>New insights from the biogas microbiome by comprehensive genome-resolved metagenomics of nearly 1600 species originating from multiple anaerobic digesters.</title>
        <authorList>
            <person name="Campanaro S."/>
            <person name="Treu L."/>
            <person name="Rodriguez-R L.M."/>
            <person name="Kovalovszki A."/>
            <person name="Ziels R.M."/>
            <person name="Maus I."/>
            <person name="Zhu X."/>
            <person name="Kougias P.G."/>
            <person name="Basile A."/>
            <person name="Luo G."/>
            <person name="Schluter A."/>
            <person name="Konstantinidis K.T."/>
            <person name="Angelidaki I."/>
        </authorList>
    </citation>
    <scope>NUCLEOTIDE SEQUENCE [LARGE SCALE GENOMIC DNA]</scope>
    <source>
        <strain evidence="3">AS04akNAM_125</strain>
    </source>
</reference>
<evidence type="ECO:0000256" key="2">
    <source>
        <dbReference type="SAM" id="SignalP"/>
    </source>
</evidence>
<feature type="chain" id="PRO_5032595383" evidence="2">
    <location>
        <begin position="19"/>
        <end position="239"/>
    </location>
</feature>
<comment type="caution">
    <text evidence="3">The sequence shown here is derived from an EMBL/GenBank/DDBJ whole genome shotgun (WGS) entry which is preliminary data.</text>
</comment>
<name>A0A832PNK3_9RHOB</name>